<keyword evidence="7" id="KW-0804">Transcription</keyword>
<keyword evidence="10" id="KW-1185">Reference proteome</keyword>
<keyword evidence="4" id="KW-0408">Iron</keyword>
<evidence type="ECO:0000256" key="1">
    <source>
        <dbReference type="ARBA" id="ARBA00004496"/>
    </source>
</evidence>
<dbReference type="Gene3D" id="1.10.60.10">
    <property type="entry name" value="Iron dependent repressor, metal binding and dimerisation domain"/>
    <property type="match status" value="1"/>
</dbReference>
<organism evidence="9 10">
    <name type="scientific">Demequina muriae</name>
    <dbReference type="NCBI Taxonomy" id="3051664"/>
    <lineage>
        <taxon>Bacteria</taxon>
        <taxon>Bacillati</taxon>
        <taxon>Actinomycetota</taxon>
        <taxon>Actinomycetes</taxon>
        <taxon>Micrococcales</taxon>
        <taxon>Demequinaceae</taxon>
        <taxon>Demequina</taxon>
    </lineage>
</organism>
<dbReference type="Gene3D" id="2.30.30.90">
    <property type="match status" value="1"/>
</dbReference>
<keyword evidence="5" id="KW-0805">Transcription regulation</keyword>
<evidence type="ECO:0000256" key="7">
    <source>
        <dbReference type="ARBA" id="ARBA00023163"/>
    </source>
</evidence>
<dbReference type="InterPro" id="IPR022689">
    <property type="entry name" value="Iron_dep_repressor"/>
</dbReference>
<protein>
    <submittedName>
        <fullName evidence="9">Iron dependent repressor, metal binding and dimerization domain protein</fullName>
    </submittedName>
</protein>
<dbReference type="PROSITE" id="PS50944">
    <property type="entry name" value="HTH_DTXR"/>
    <property type="match status" value="1"/>
</dbReference>
<dbReference type="InterPro" id="IPR050536">
    <property type="entry name" value="DtxR_MntR_Metal-Reg"/>
</dbReference>
<dbReference type="InterPro" id="IPR038157">
    <property type="entry name" value="FeoA_core_dom"/>
</dbReference>
<dbReference type="SMART" id="SM00529">
    <property type="entry name" value="HTH_DTXR"/>
    <property type="match status" value="1"/>
</dbReference>
<evidence type="ECO:0000313" key="9">
    <source>
        <dbReference type="EMBL" id="MDN4480108.1"/>
    </source>
</evidence>
<dbReference type="SUPFAM" id="SSF47979">
    <property type="entry name" value="Iron-dependent repressor protein, dimerization domain"/>
    <property type="match status" value="1"/>
</dbReference>
<dbReference type="Pfam" id="PF02742">
    <property type="entry name" value="Fe_dep_repr_C"/>
    <property type="match status" value="1"/>
</dbReference>
<proteinExistence type="inferred from homology"/>
<dbReference type="InterPro" id="IPR022687">
    <property type="entry name" value="HTH_DTXR"/>
</dbReference>
<name>A0ABT8GFA6_9MICO</name>
<dbReference type="InterPro" id="IPR036390">
    <property type="entry name" value="WH_DNA-bd_sf"/>
</dbReference>
<evidence type="ECO:0000256" key="6">
    <source>
        <dbReference type="ARBA" id="ARBA00023125"/>
    </source>
</evidence>
<dbReference type="Proteomes" id="UP001172708">
    <property type="component" value="Unassembled WGS sequence"/>
</dbReference>
<comment type="subcellular location">
    <subcellularLocation>
        <location evidence="1">Cytoplasm</location>
    </subcellularLocation>
</comment>
<dbReference type="InterPro" id="IPR001367">
    <property type="entry name" value="Fe_dep_repressor"/>
</dbReference>
<evidence type="ECO:0000259" key="8">
    <source>
        <dbReference type="PROSITE" id="PS50944"/>
    </source>
</evidence>
<accession>A0ABT8GFA6</accession>
<sequence>MSDLIDTTEMYLRTIYELIEDGVTPMRARIAEQLGHSGPTVSQTIARMERDGLVVVSSDRRLELTDVGLQTAVRVMRKHRLAERLLIDVIGLELPYVHEEACRWEHVMSDRVERRLLELLDTPRFSPYGNPIPALGELGVMDDPDGPPAAEISLDSAAESGIFELTVTRIGENPQAADGFLVEAIRAGLVPGATVRIILEDDAVLVTTLTGSVAVSREAARHLFGHPRLGESSRIGNMDV</sequence>
<evidence type="ECO:0000256" key="3">
    <source>
        <dbReference type="ARBA" id="ARBA00011738"/>
    </source>
</evidence>
<reference evidence="9" key="1">
    <citation type="submission" date="2023-06" db="EMBL/GenBank/DDBJ databases">
        <title>Egi l300058.</title>
        <authorList>
            <person name="Gao L."/>
            <person name="Fang B.-Z."/>
            <person name="Li W.-J."/>
        </authorList>
    </citation>
    <scope>NUCLEOTIDE SEQUENCE</scope>
    <source>
        <strain evidence="9">EGI L300058</strain>
    </source>
</reference>
<dbReference type="Gene3D" id="1.10.10.10">
    <property type="entry name" value="Winged helix-like DNA-binding domain superfamily/Winged helix DNA-binding domain"/>
    <property type="match status" value="1"/>
</dbReference>
<dbReference type="SMART" id="SM00419">
    <property type="entry name" value="HTH_CRP"/>
    <property type="match status" value="1"/>
</dbReference>
<evidence type="ECO:0000256" key="4">
    <source>
        <dbReference type="ARBA" id="ARBA00023004"/>
    </source>
</evidence>
<dbReference type="InterPro" id="IPR036421">
    <property type="entry name" value="Fe_dep_repressor_sf"/>
</dbReference>
<dbReference type="InterPro" id="IPR012318">
    <property type="entry name" value="HTH_CRP"/>
</dbReference>
<evidence type="ECO:0000256" key="2">
    <source>
        <dbReference type="ARBA" id="ARBA00007871"/>
    </source>
</evidence>
<comment type="similarity">
    <text evidence="2">Belongs to the DtxR/MntR family.</text>
</comment>
<dbReference type="RefSeq" id="WP_301141394.1">
    <property type="nucleotide sequence ID" value="NZ_JAUHQA010000001.1"/>
</dbReference>
<feature type="domain" description="HTH dtxR-type" evidence="8">
    <location>
        <begin position="1"/>
        <end position="65"/>
    </location>
</feature>
<comment type="caution">
    <text evidence="9">The sequence shown here is derived from an EMBL/GenBank/DDBJ whole genome shotgun (WGS) entry which is preliminary data.</text>
</comment>
<gene>
    <name evidence="9" type="ORF">QQX02_04125</name>
</gene>
<dbReference type="EMBL" id="JAUHQA010000001">
    <property type="protein sequence ID" value="MDN4480108.1"/>
    <property type="molecule type" value="Genomic_DNA"/>
</dbReference>
<comment type="subunit">
    <text evidence="3">Homodimer.</text>
</comment>
<evidence type="ECO:0000256" key="5">
    <source>
        <dbReference type="ARBA" id="ARBA00023015"/>
    </source>
</evidence>
<keyword evidence="6" id="KW-0238">DNA-binding</keyword>
<dbReference type="Pfam" id="PF01325">
    <property type="entry name" value="Fe_dep_repress"/>
    <property type="match status" value="1"/>
</dbReference>
<dbReference type="SUPFAM" id="SSF46785">
    <property type="entry name" value="Winged helix' DNA-binding domain"/>
    <property type="match status" value="1"/>
</dbReference>
<dbReference type="PANTHER" id="PTHR33238">
    <property type="entry name" value="IRON (METAL) DEPENDENT REPRESSOR, DTXR FAMILY"/>
    <property type="match status" value="1"/>
</dbReference>
<dbReference type="PANTHER" id="PTHR33238:SF10">
    <property type="entry name" value="IRON-DEPENDENT REPRESSOR IDER"/>
    <property type="match status" value="1"/>
</dbReference>
<dbReference type="SUPFAM" id="SSF50037">
    <property type="entry name" value="C-terminal domain of transcriptional repressors"/>
    <property type="match status" value="1"/>
</dbReference>
<dbReference type="InterPro" id="IPR008988">
    <property type="entry name" value="Transcriptional_repressor_C"/>
</dbReference>
<dbReference type="InterPro" id="IPR036388">
    <property type="entry name" value="WH-like_DNA-bd_sf"/>
</dbReference>
<evidence type="ECO:0000313" key="10">
    <source>
        <dbReference type="Proteomes" id="UP001172708"/>
    </source>
</evidence>